<reference evidence="7 8" key="1">
    <citation type="submission" date="2019-09" db="EMBL/GenBank/DDBJ databases">
        <title>Bird 10,000 Genomes (B10K) Project - Family phase.</title>
        <authorList>
            <person name="Zhang G."/>
        </authorList>
    </citation>
    <scope>NUCLEOTIDE SEQUENCE [LARGE SCALE GENOMIC DNA]</scope>
    <source>
        <strain evidence="7">B10K-DU-029-37</strain>
        <tissue evidence="7">Liver</tissue>
    </source>
</reference>
<keyword evidence="3" id="KW-0694">RNA-binding</keyword>
<keyword evidence="1" id="KW-0677">Repeat</keyword>
<feature type="region of interest" description="Disordered" evidence="5">
    <location>
        <begin position="1"/>
        <end position="96"/>
    </location>
</feature>
<feature type="compositionally biased region" description="Basic and acidic residues" evidence="5">
    <location>
        <begin position="32"/>
        <end position="43"/>
    </location>
</feature>
<dbReference type="Gene3D" id="1.25.40.10">
    <property type="entry name" value="Tetratricopeptide repeat domain"/>
    <property type="match status" value="1"/>
</dbReference>
<feature type="compositionally biased region" description="Basic and acidic residues" evidence="5">
    <location>
        <begin position="133"/>
        <end position="144"/>
    </location>
</feature>
<dbReference type="PANTHER" id="PTHR47678">
    <property type="entry name" value="TETRATRICOPEPTIDE REPEAT PROTEIN 31"/>
    <property type="match status" value="1"/>
</dbReference>
<dbReference type="SUPFAM" id="SSF48452">
    <property type="entry name" value="TPR-like"/>
    <property type="match status" value="1"/>
</dbReference>
<sequence>QELVAEEERAKRKAEKKKLKKKKQKDRKKKEKLGQEQKNKKNTDPSPPSGPAGTGPPPNGAEEEGCCPEPSPCPGDSTALPGEPGPEDTEVTEEELDLSCTFVCKAREKAGVRLPTPGSDRSAGTQNVQPSRKVPEKGSGDPGERAVPPQPPQTPQPRAPSPTTLEQSLALADHGITAAQVGQHTEAVWAFTVALELNPREHRLLGNRSYCLEKLGRYEEALADAEAALALRPGWPKGSFRKGKALRGLQVPGGAPGTVGLAAGGWAAPGVSPCPPSCSRLRSRCFSLVRDRGGWAGGTPGVSLCPQWVLNPFGPSAAGWATRSCQDTGGTSVTGGSAGTPKKDPERGPTVASGHPTLPPSHPARDCFPLWVGNVTSHINEKVLRRAFGRFGEIRSVRLLPGRRCAFINFSGKAEAEEAFRAMQGATVEGSKLLLQLKHPAHATPAPVPR</sequence>
<dbReference type="PROSITE" id="PS50102">
    <property type="entry name" value="RRM"/>
    <property type="match status" value="1"/>
</dbReference>
<dbReference type="Pfam" id="PF00076">
    <property type="entry name" value="RRM_1"/>
    <property type="match status" value="1"/>
</dbReference>
<gene>
    <name evidence="7" type="primary">Ttc31</name>
    <name evidence="7" type="ORF">MELVER_R02985</name>
</gene>
<evidence type="ECO:0000256" key="2">
    <source>
        <dbReference type="ARBA" id="ARBA00022803"/>
    </source>
</evidence>
<keyword evidence="8" id="KW-1185">Reference proteome</keyword>
<keyword evidence="2 4" id="KW-0802">TPR repeat</keyword>
<evidence type="ECO:0000313" key="7">
    <source>
        <dbReference type="EMBL" id="NXA98380.1"/>
    </source>
</evidence>
<dbReference type="Pfam" id="PF07719">
    <property type="entry name" value="TPR_2"/>
    <property type="match status" value="1"/>
</dbReference>
<feature type="region of interest" description="Disordered" evidence="5">
    <location>
        <begin position="320"/>
        <end position="361"/>
    </location>
</feature>
<accession>A0A7K8A6P8</accession>
<organism evidence="7 8">
    <name type="scientific">Melanocharis versteri</name>
    <name type="common">Fan-tailed berrypecker</name>
    <dbReference type="NCBI Taxonomy" id="254552"/>
    <lineage>
        <taxon>Eukaryota</taxon>
        <taxon>Metazoa</taxon>
        <taxon>Chordata</taxon>
        <taxon>Craniata</taxon>
        <taxon>Vertebrata</taxon>
        <taxon>Euteleostomi</taxon>
        <taxon>Archelosauria</taxon>
        <taxon>Archosauria</taxon>
        <taxon>Dinosauria</taxon>
        <taxon>Saurischia</taxon>
        <taxon>Theropoda</taxon>
        <taxon>Coelurosauria</taxon>
        <taxon>Aves</taxon>
        <taxon>Neognathae</taxon>
        <taxon>Neoaves</taxon>
        <taxon>Telluraves</taxon>
        <taxon>Australaves</taxon>
        <taxon>Passeriformes</taxon>
        <taxon>Passeroidea</taxon>
        <taxon>Melanocharitidae</taxon>
        <taxon>Melanocharis</taxon>
    </lineage>
</organism>
<comment type="caution">
    <text evidence="7">The sequence shown here is derived from an EMBL/GenBank/DDBJ whole genome shotgun (WGS) entry which is preliminary data.</text>
</comment>
<dbReference type="SUPFAM" id="SSF54928">
    <property type="entry name" value="RNA-binding domain, RBD"/>
    <property type="match status" value="1"/>
</dbReference>
<dbReference type="AlphaFoldDB" id="A0A7K8A6P8"/>
<feature type="repeat" description="TPR" evidence="4">
    <location>
        <begin position="168"/>
        <end position="201"/>
    </location>
</feature>
<dbReference type="GO" id="GO:0003723">
    <property type="term" value="F:RNA binding"/>
    <property type="evidence" value="ECO:0007669"/>
    <property type="project" value="UniProtKB-UniRule"/>
</dbReference>
<dbReference type="InterPro" id="IPR019734">
    <property type="entry name" value="TPR_rpt"/>
</dbReference>
<dbReference type="InterPro" id="IPR012677">
    <property type="entry name" value="Nucleotide-bd_a/b_plait_sf"/>
</dbReference>
<dbReference type="SMART" id="SM00028">
    <property type="entry name" value="TPR"/>
    <property type="match status" value="2"/>
</dbReference>
<feature type="region of interest" description="Disordered" evidence="5">
    <location>
        <begin position="112"/>
        <end position="165"/>
    </location>
</feature>
<dbReference type="SMART" id="SM00360">
    <property type="entry name" value="RRM"/>
    <property type="match status" value="1"/>
</dbReference>
<proteinExistence type="predicted"/>
<evidence type="ECO:0000256" key="5">
    <source>
        <dbReference type="SAM" id="MobiDB-lite"/>
    </source>
</evidence>
<feature type="non-terminal residue" evidence="7">
    <location>
        <position position="1"/>
    </location>
</feature>
<feature type="domain" description="RRM" evidence="6">
    <location>
        <begin position="368"/>
        <end position="440"/>
    </location>
</feature>
<dbReference type="Gene3D" id="3.30.70.330">
    <property type="match status" value="1"/>
</dbReference>
<protein>
    <submittedName>
        <fullName evidence="7">TTC31 protein</fullName>
    </submittedName>
</protein>
<evidence type="ECO:0000256" key="3">
    <source>
        <dbReference type="PROSITE-ProRule" id="PRU00176"/>
    </source>
</evidence>
<dbReference type="PROSITE" id="PS50005">
    <property type="entry name" value="TPR"/>
    <property type="match status" value="1"/>
</dbReference>
<evidence type="ECO:0000256" key="1">
    <source>
        <dbReference type="ARBA" id="ARBA00022737"/>
    </source>
</evidence>
<dbReference type="PANTHER" id="PTHR47678:SF1">
    <property type="entry name" value="TETRATRICOPEPTIDE REPEAT PROTEIN 31"/>
    <property type="match status" value="1"/>
</dbReference>
<feature type="non-terminal residue" evidence="7">
    <location>
        <position position="450"/>
    </location>
</feature>
<dbReference type="InterPro" id="IPR013105">
    <property type="entry name" value="TPR_2"/>
</dbReference>
<dbReference type="InterPro" id="IPR011990">
    <property type="entry name" value="TPR-like_helical_dom_sf"/>
</dbReference>
<feature type="compositionally biased region" description="Basic residues" evidence="5">
    <location>
        <begin position="11"/>
        <end position="31"/>
    </location>
</feature>
<feature type="compositionally biased region" description="Pro residues" evidence="5">
    <location>
        <begin position="148"/>
        <end position="160"/>
    </location>
</feature>
<feature type="compositionally biased region" description="Pro residues" evidence="5">
    <location>
        <begin position="45"/>
        <end position="59"/>
    </location>
</feature>
<name>A0A7K8A6P8_9PASE</name>
<dbReference type="Proteomes" id="UP000538725">
    <property type="component" value="Unassembled WGS sequence"/>
</dbReference>
<evidence type="ECO:0000313" key="8">
    <source>
        <dbReference type="Proteomes" id="UP000538725"/>
    </source>
</evidence>
<dbReference type="EMBL" id="VZTG01010165">
    <property type="protein sequence ID" value="NXA98380.1"/>
    <property type="molecule type" value="Genomic_DNA"/>
</dbReference>
<dbReference type="InterPro" id="IPR000504">
    <property type="entry name" value="RRM_dom"/>
</dbReference>
<dbReference type="InterPro" id="IPR035979">
    <property type="entry name" value="RBD_domain_sf"/>
</dbReference>
<feature type="compositionally biased region" description="Acidic residues" evidence="5">
    <location>
        <begin position="85"/>
        <end position="96"/>
    </location>
</feature>
<evidence type="ECO:0000259" key="6">
    <source>
        <dbReference type="PROSITE" id="PS50102"/>
    </source>
</evidence>
<feature type="compositionally biased region" description="Basic and acidic residues" evidence="5">
    <location>
        <begin position="1"/>
        <end position="10"/>
    </location>
</feature>
<evidence type="ECO:0000256" key="4">
    <source>
        <dbReference type="PROSITE-ProRule" id="PRU00339"/>
    </source>
</evidence>
<dbReference type="CDD" id="cd00590">
    <property type="entry name" value="RRM_SF"/>
    <property type="match status" value="1"/>
</dbReference>